<name>B3JP26_9BACT</name>
<dbReference type="HOGENOM" id="CLU_3040306_0_0_10"/>
<reference evidence="1 2" key="1">
    <citation type="submission" date="2008-04" db="EMBL/GenBank/DDBJ databases">
        <title>Draft genome sequence of Bacteroides coprocola (DSM 17136).</title>
        <authorList>
            <person name="Sudarsanam P."/>
            <person name="Ley R."/>
            <person name="Guruge J."/>
            <person name="Turnbaugh P.J."/>
            <person name="Mahowald M."/>
            <person name="Liep D."/>
            <person name="Gordon J."/>
        </authorList>
    </citation>
    <scope>NUCLEOTIDE SEQUENCE [LARGE SCALE GENOMIC DNA]</scope>
    <source>
        <strain evidence="1 2">DSM 17136</strain>
    </source>
</reference>
<gene>
    <name evidence="1" type="ORF">BACCOP_03693</name>
</gene>
<protein>
    <submittedName>
        <fullName evidence="1">Uncharacterized protein</fullName>
    </submittedName>
</protein>
<dbReference type="AlphaFoldDB" id="B3JP26"/>
<evidence type="ECO:0000313" key="1">
    <source>
        <dbReference type="EMBL" id="EDU99257.1"/>
    </source>
</evidence>
<accession>B3JP26</accession>
<reference evidence="1 2" key="2">
    <citation type="submission" date="2008-04" db="EMBL/GenBank/DDBJ databases">
        <authorList>
            <person name="Fulton L."/>
            <person name="Clifton S."/>
            <person name="Fulton B."/>
            <person name="Xu J."/>
            <person name="Minx P."/>
            <person name="Pepin K.H."/>
            <person name="Johnson M."/>
            <person name="Thiruvilangam P."/>
            <person name="Bhonagiri V."/>
            <person name="Nash W.E."/>
            <person name="Mardis E.R."/>
            <person name="Wilson R.K."/>
        </authorList>
    </citation>
    <scope>NUCLEOTIDE SEQUENCE [LARGE SCALE GENOMIC DNA]</scope>
    <source>
        <strain evidence="1 2">DSM 17136</strain>
    </source>
</reference>
<evidence type="ECO:0000313" key="2">
    <source>
        <dbReference type="Proteomes" id="UP000003146"/>
    </source>
</evidence>
<sequence length="54" mass="6946">MQKYHYFYDLYSFSVFYMKILRKLSYLWINIQRVSILFINHQNNKLWKLKRTDH</sequence>
<comment type="caution">
    <text evidence="1">The sequence shown here is derived from an EMBL/GenBank/DDBJ whole genome shotgun (WGS) entry which is preliminary data.</text>
</comment>
<dbReference type="EMBL" id="ABIY02000120">
    <property type="protein sequence ID" value="EDU99257.1"/>
    <property type="molecule type" value="Genomic_DNA"/>
</dbReference>
<dbReference type="STRING" id="470145.BACCOP_03693"/>
<dbReference type="Proteomes" id="UP000003146">
    <property type="component" value="Unassembled WGS sequence"/>
</dbReference>
<organism evidence="1 2">
    <name type="scientific">Phocaeicola coprocola DSM 17136</name>
    <dbReference type="NCBI Taxonomy" id="470145"/>
    <lineage>
        <taxon>Bacteria</taxon>
        <taxon>Pseudomonadati</taxon>
        <taxon>Bacteroidota</taxon>
        <taxon>Bacteroidia</taxon>
        <taxon>Bacteroidales</taxon>
        <taxon>Bacteroidaceae</taxon>
        <taxon>Phocaeicola</taxon>
    </lineage>
</organism>
<proteinExistence type="predicted"/>